<reference evidence="4 5" key="1">
    <citation type="submission" date="2017-04" db="EMBL/GenBank/DDBJ databases">
        <title>Genomic insights into metabolism of Thermodesulfobium acidiphilum.</title>
        <authorList>
            <person name="Toshchakov S.V."/>
            <person name="Frolov E.N."/>
            <person name="Kublanov I.V."/>
            <person name="Samarov N.I."/>
            <person name="Novikov A."/>
            <person name="Lebedinsky A.V."/>
            <person name="Bonch-Osmolovskaya E.A."/>
            <person name="Chernyh N.A."/>
        </authorList>
    </citation>
    <scope>NUCLEOTIDE SEQUENCE [LARGE SCALE GENOMIC DNA]</scope>
    <source>
        <strain evidence="4 5">3127-1</strain>
    </source>
</reference>
<dbReference type="Pfam" id="PF00990">
    <property type="entry name" value="GGDEF"/>
    <property type="match status" value="1"/>
</dbReference>
<dbReference type="SMART" id="SM00091">
    <property type="entry name" value="PAS"/>
    <property type="match status" value="2"/>
</dbReference>
<evidence type="ECO:0000259" key="1">
    <source>
        <dbReference type="PROSITE" id="PS50112"/>
    </source>
</evidence>
<dbReference type="SMART" id="SM00267">
    <property type="entry name" value="GGDEF"/>
    <property type="match status" value="1"/>
</dbReference>
<dbReference type="PROSITE" id="PS50887">
    <property type="entry name" value="GGDEF"/>
    <property type="match status" value="1"/>
</dbReference>
<dbReference type="KEGG" id="taci:TDSAC_1045"/>
<dbReference type="CDD" id="cd01948">
    <property type="entry name" value="EAL"/>
    <property type="match status" value="1"/>
</dbReference>
<dbReference type="OrthoDB" id="9762141at2"/>
<dbReference type="SUPFAM" id="SSF55781">
    <property type="entry name" value="GAF domain-like"/>
    <property type="match status" value="1"/>
</dbReference>
<dbReference type="InterPro" id="IPR043128">
    <property type="entry name" value="Rev_trsase/Diguanyl_cyclase"/>
</dbReference>
<evidence type="ECO:0000259" key="3">
    <source>
        <dbReference type="PROSITE" id="PS50887"/>
    </source>
</evidence>
<dbReference type="Pfam" id="PF13426">
    <property type="entry name" value="PAS_9"/>
    <property type="match status" value="2"/>
</dbReference>
<dbReference type="InterPro" id="IPR035919">
    <property type="entry name" value="EAL_sf"/>
</dbReference>
<sequence>MIDDSFLNNFINSKIFGICIHQEGGKIVFVNDKFSQIVGYDTKDLVKMNFSDFFAEDREYMNEFSKKSLSNNYFYEEIEYRYYKCKNGLVPVQTSTYQILYKEKLSYLVIVLDRTREKSIEKLFYTLKQINQLIIREENEDVLLKTICEILVNDVGFTLASIGFIDEESKRFKPKFIESKSKDQKLAFENLNMGIDPDAPYGKGSIAKAYYTKKVVVLSDVMNSKTLSYWHEYYKEFNTYSICSVPILKDNKVKYLFMIYDSMKLSSSKEVVELLEEVKNDISFALERIEYQNNLILLQKASEKTHECFLVMDESGHIQFANEALLKITGFSKDELIGNDIRVFQSKYDGTDFFDNMFKILKKGSIFHSNLVGKRKDESLFYLDIIIFSVTMSDKKQKYVLLGKDISGNYFDNLTGFLNRISFYSEVDSFIKKSLPEKPILAVIKINPLNFTIINQAFGFDNGNMILIQIAQRLRSFFGPDAIIAKFESDKFAVFVKNKKSEEDILNLSYELLDVLIKSYFVDNNQLISVSFNIGITIYPKDGDSADQLVNKALTALLDARQKGENCIGFFRNDLSLRAKEMLIFRSGLEDAISKKEFVLYCQPYVDKNFNIVGAEGLLRWKKKNEVILPMKFIPYLENTNMIVYVEEYILDIALQIISRLVLKGVKVPLSVNFSYKTLKRENIIDILYMKIGKFNIDPNLLRIEIIERIFLEDLEYTKDLIEKLLNIDIHFMLDDFGTGFSSLSYISKLNISYIKIDISFVRNILDECTKKVVEAIIFLAKKLNIKTIAEGVETIEQFEILRNIGCDYFQGFLFSKPLPQADFEDFIITNNKILPIDKTNF</sequence>
<feature type="domain" description="EAL" evidence="2">
    <location>
        <begin position="582"/>
        <end position="832"/>
    </location>
</feature>
<dbReference type="CDD" id="cd01949">
    <property type="entry name" value="GGDEF"/>
    <property type="match status" value="1"/>
</dbReference>
<dbReference type="Gene3D" id="3.30.450.20">
    <property type="entry name" value="PAS domain"/>
    <property type="match status" value="2"/>
</dbReference>
<dbReference type="PANTHER" id="PTHR33121">
    <property type="entry name" value="CYCLIC DI-GMP PHOSPHODIESTERASE PDEF"/>
    <property type="match status" value="1"/>
</dbReference>
<gene>
    <name evidence="4" type="ORF">TDSAC_1045</name>
</gene>
<dbReference type="NCBIfam" id="TIGR00229">
    <property type="entry name" value="sensory_box"/>
    <property type="match status" value="2"/>
</dbReference>
<dbReference type="SUPFAM" id="SSF55785">
    <property type="entry name" value="PYP-like sensor domain (PAS domain)"/>
    <property type="match status" value="2"/>
</dbReference>
<dbReference type="EMBL" id="CP020921">
    <property type="protein sequence ID" value="AWB10398.1"/>
    <property type="molecule type" value="Genomic_DNA"/>
</dbReference>
<dbReference type="Gene3D" id="3.30.70.270">
    <property type="match status" value="1"/>
</dbReference>
<feature type="domain" description="PAS" evidence="1">
    <location>
        <begin position="3"/>
        <end position="72"/>
    </location>
</feature>
<dbReference type="InterPro" id="IPR000014">
    <property type="entry name" value="PAS"/>
</dbReference>
<dbReference type="Pfam" id="PF13185">
    <property type="entry name" value="GAF_2"/>
    <property type="match status" value="1"/>
</dbReference>
<dbReference type="NCBIfam" id="TIGR00254">
    <property type="entry name" value="GGDEF"/>
    <property type="match status" value="1"/>
</dbReference>
<dbReference type="InterPro" id="IPR029787">
    <property type="entry name" value="Nucleotide_cyclase"/>
</dbReference>
<organism evidence="4 5">
    <name type="scientific">Thermodesulfobium acidiphilum</name>
    <dbReference type="NCBI Taxonomy" id="1794699"/>
    <lineage>
        <taxon>Bacteria</taxon>
        <taxon>Pseudomonadati</taxon>
        <taxon>Thermodesulfobiota</taxon>
        <taxon>Thermodesulfobiia</taxon>
        <taxon>Thermodesulfobiales</taxon>
        <taxon>Thermodesulfobiaceae</taxon>
        <taxon>Thermodesulfobium</taxon>
    </lineage>
</organism>
<dbReference type="SMART" id="SM00052">
    <property type="entry name" value="EAL"/>
    <property type="match status" value="1"/>
</dbReference>
<protein>
    <submittedName>
        <fullName evidence="4">PAS domain S-box-containing protein/diguanylate cyclase (GGDEF) domain-containing protein</fullName>
    </submittedName>
</protein>
<dbReference type="InterPro" id="IPR035965">
    <property type="entry name" value="PAS-like_dom_sf"/>
</dbReference>
<feature type="domain" description="GGDEF" evidence="3">
    <location>
        <begin position="439"/>
        <end position="573"/>
    </location>
</feature>
<dbReference type="InterPro" id="IPR003018">
    <property type="entry name" value="GAF"/>
</dbReference>
<dbReference type="InterPro" id="IPR029016">
    <property type="entry name" value="GAF-like_dom_sf"/>
</dbReference>
<dbReference type="Proteomes" id="UP000244792">
    <property type="component" value="Chromosome"/>
</dbReference>
<dbReference type="RefSeq" id="WP_108309201.1">
    <property type="nucleotide sequence ID" value="NZ_CP020921.1"/>
</dbReference>
<accession>A0A2R4W139</accession>
<dbReference type="SUPFAM" id="SSF55073">
    <property type="entry name" value="Nucleotide cyclase"/>
    <property type="match status" value="1"/>
</dbReference>
<evidence type="ECO:0000313" key="5">
    <source>
        <dbReference type="Proteomes" id="UP000244792"/>
    </source>
</evidence>
<proteinExistence type="predicted"/>
<dbReference type="AlphaFoldDB" id="A0A2R4W139"/>
<evidence type="ECO:0000259" key="2">
    <source>
        <dbReference type="PROSITE" id="PS50883"/>
    </source>
</evidence>
<keyword evidence="5" id="KW-1185">Reference proteome</keyword>
<dbReference type="CDD" id="cd00130">
    <property type="entry name" value="PAS"/>
    <property type="match status" value="2"/>
</dbReference>
<dbReference type="Gene3D" id="3.20.20.450">
    <property type="entry name" value="EAL domain"/>
    <property type="match status" value="1"/>
</dbReference>
<name>A0A2R4W139_THEAF</name>
<dbReference type="Gene3D" id="3.30.450.40">
    <property type="match status" value="1"/>
</dbReference>
<dbReference type="PROSITE" id="PS50112">
    <property type="entry name" value="PAS"/>
    <property type="match status" value="2"/>
</dbReference>
<dbReference type="SUPFAM" id="SSF141868">
    <property type="entry name" value="EAL domain-like"/>
    <property type="match status" value="1"/>
</dbReference>
<dbReference type="InterPro" id="IPR050706">
    <property type="entry name" value="Cyclic-di-GMP_PDE-like"/>
</dbReference>
<dbReference type="PROSITE" id="PS50883">
    <property type="entry name" value="EAL"/>
    <property type="match status" value="1"/>
</dbReference>
<dbReference type="Pfam" id="PF00563">
    <property type="entry name" value="EAL"/>
    <property type="match status" value="1"/>
</dbReference>
<dbReference type="GO" id="GO:0071111">
    <property type="term" value="F:cyclic-guanylate-specific phosphodiesterase activity"/>
    <property type="evidence" value="ECO:0007669"/>
    <property type="project" value="InterPro"/>
</dbReference>
<evidence type="ECO:0000313" key="4">
    <source>
        <dbReference type="EMBL" id="AWB10398.1"/>
    </source>
</evidence>
<dbReference type="InterPro" id="IPR000160">
    <property type="entry name" value="GGDEF_dom"/>
</dbReference>
<dbReference type="PANTHER" id="PTHR33121:SF71">
    <property type="entry name" value="OXYGEN SENSOR PROTEIN DOSP"/>
    <property type="match status" value="1"/>
</dbReference>
<feature type="domain" description="PAS" evidence="1">
    <location>
        <begin position="294"/>
        <end position="345"/>
    </location>
</feature>
<dbReference type="InterPro" id="IPR001633">
    <property type="entry name" value="EAL_dom"/>
</dbReference>